<sequence length="328" mass="35666">MGVTIRDIAKATGLSLGTISRALKNQSGLTETTRARVFAVARELGYDLSKLKVGRVRRIAFLLHRQHNTLSSSPFFSPVLHGAEAACRREGIALSFVAIGPAEPIMEQIRLHQPDAILCAGFFEPEILHAIRAAGKPLVLIDMHLQDYTSINPDNRLGGYLATRHLIQAGRKRIAMLSGPSAHYSIQERVHGFRKALFDAKILANPELEIAIPHHANEELSVKQAMLKLLAMTQPPDAVFCYNDTTALTAMQACLEAGLKIPHDIAIVGFDNISAAAKSNPPLTSIHVDKEALGAEGVAMLLRKAQDEAIDKTLAVQLIVRESSTDDL</sequence>
<dbReference type="InterPro" id="IPR000843">
    <property type="entry name" value="HTH_LacI"/>
</dbReference>
<evidence type="ECO:0000313" key="6">
    <source>
        <dbReference type="Proteomes" id="UP000627446"/>
    </source>
</evidence>
<dbReference type="PROSITE" id="PS50932">
    <property type="entry name" value="HTH_LACI_2"/>
    <property type="match status" value="1"/>
</dbReference>
<dbReference type="SMART" id="SM00354">
    <property type="entry name" value="HTH_LACI"/>
    <property type="match status" value="1"/>
</dbReference>
<dbReference type="SUPFAM" id="SSF47413">
    <property type="entry name" value="lambda repressor-like DNA-binding domains"/>
    <property type="match status" value="1"/>
</dbReference>
<evidence type="ECO:0000256" key="2">
    <source>
        <dbReference type="ARBA" id="ARBA00023125"/>
    </source>
</evidence>
<accession>A0A923HQZ4</accession>
<dbReference type="AlphaFoldDB" id="A0A923HQZ4"/>
<dbReference type="RefSeq" id="WP_186915836.1">
    <property type="nucleotide sequence ID" value="NZ_JACOFZ010000002.1"/>
</dbReference>
<dbReference type="GO" id="GO:0000976">
    <property type="term" value="F:transcription cis-regulatory region binding"/>
    <property type="evidence" value="ECO:0007669"/>
    <property type="project" value="TreeGrafter"/>
</dbReference>
<dbReference type="Gene3D" id="1.10.260.40">
    <property type="entry name" value="lambda repressor-like DNA-binding domains"/>
    <property type="match status" value="1"/>
</dbReference>
<keyword evidence="2 5" id="KW-0238">DNA-binding</keyword>
<proteinExistence type="predicted"/>
<evidence type="ECO:0000313" key="5">
    <source>
        <dbReference type="EMBL" id="MBC3881675.1"/>
    </source>
</evidence>
<keyword evidence="1" id="KW-0805">Transcription regulation</keyword>
<protein>
    <submittedName>
        <fullName evidence="5">LacI family DNA-binding transcriptional regulator</fullName>
    </submittedName>
</protein>
<dbReference type="CDD" id="cd01392">
    <property type="entry name" value="HTH_LacI"/>
    <property type="match status" value="1"/>
</dbReference>
<dbReference type="GO" id="GO:0003700">
    <property type="term" value="F:DNA-binding transcription factor activity"/>
    <property type="evidence" value="ECO:0007669"/>
    <property type="project" value="TreeGrafter"/>
</dbReference>
<dbReference type="PANTHER" id="PTHR30146:SF109">
    <property type="entry name" value="HTH-TYPE TRANSCRIPTIONAL REGULATOR GALS"/>
    <property type="match status" value="1"/>
</dbReference>
<evidence type="ECO:0000259" key="4">
    <source>
        <dbReference type="PROSITE" id="PS50932"/>
    </source>
</evidence>
<dbReference type="InterPro" id="IPR028082">
    <property type="entry name" value="Peripla_BP_I"/>
</dbReference>
<dbReference type="EMBL" id="JACOFZ010000002">
    <property type="protein sequence ID" value="MBC3881675.1"/>
    <property type="molecule type" value="Genomic_DNA"/>
</dbReference>
<keyword evidence="6" id="KW-1185">Reference proteome</keyword>
<keyword evidence="3" id="KW-0804">Transcription</keyword>
<gene>
    <name evidence="5" type="ORF">H8K36_09850</name>
</gene>
<dbReference type="Pfam" id="PF13377">
    <property type="entry name" value="Peripla_BP_3"/>
    <property type="match status" value="1"/>
</dbReference>
<feature type="domain" description="HTH lacI-type" evidence="4">
    <location>
        <begin position="3"/>
        <end position="57"/>
    </location>
</feature>
<dbReference type="InterPro" id="IPR046335">
    <property type="entry name" value="LacI/GalR-like_sensor"/>
</dbReference>
<organism evidence="5 6">
    <name type="scientific">Undibacterium nitidum</name>
    <dbReference type="NCBI Taxonomy" id="2762298"/>
    <lineage>
        <taxon>Bacteria</taxon>
        <taxon>Pseudomonadati</taxon>
        <taxon>Pseudomonadota</taxon>
        <taxon>Betaproteobacteria</taxon>
        <taxon>Burkholderiales</taxon>
        <taxon>Oxalobacteraceae</taxon>
        <taxon>Undibacterium</taxon>
    </lineage>
</organism>
<dbReference type="Gene3D" id="3.40.50.2300">
    <property type="match status" value="2"/>
</dbReference>
<dbReference type="Proteomes" id="UP000627446">
    <property type="component" value="Unassembled WGS sequence"/>
</dbReference>
<dbReference type="CDD" id="cd06267">
    <property type="entry name" value="PBP1_LacI_sugar_binding-like"/>
    <property type="match status" value="1"/>
</dbReference>
<evidence type="ECO:0000256" key="3">
    <source>
        <dbReference type="ARBA" id="ARBA00023163"/>
    </source>
</evidence>
<reference evidence="5" key="1">
    <citation type="submission" date="2020-08" db="EMBL/GenBank/DDBJ databases">
        <title>Novel species isolated from subtropical streams in China.</title>
        <authorList>
            <person name="Lu H."/>
        </authorList>
    </citation>
    <scope>NUCLEOTIDE SEQUENCE</scope>
    <source>
        <strain evidence="5">LX22W</strain>
    </source>
</reference>
<dbReference type="PANTHER" id="PTHR30146">
    <property type="entry name" value="LACI-RELATED TRANSCRIPTIONAL REPRESSOR"/>
    <property type="match status" value="1"/>
</dbReference>
<name>A0A923HQZ4_9BURK</name>
<dbReference type="SUPFAM" id="SSF53822">
    <property type="entry name" value="Periplasmic binding protein-like I"/>
    <property type="match status" value="1"/>
</dbReference>
<evidence type="ECO:0000256" key="1">
    <source>
        <dbReference type="ARBA" id="ARBA00023015"/>
    </source>
</evidence>
<comment type="caution">
    <text evidence="5">The sequence shown here is derived from an EMBL/GenBank/DDBJ whole genome shotgun (WGS) entry which is preliminary data.</text>
</comment>
<dbReference type="Pfam" id="PF00356">
    <property type="entry name" value="LacI"/>
    <property type="match status" value="1"/>
</dbReference>
<dbReference type="InterPro" id="IPR010982">
    <property type="entry name" value="Lambda_DNA-bd_dom_sf"/>
</dbReference>